<accession>A0ACB9NR37</accession>
<reference evidence="1 2" key="1">
    <citation type="journal article" date="2022" name="DNA Res.">
        <title>Chromosomal-level genome assembly of the orchid tree Bauhinia variegata (Leguminosae; Cercidoideae) supports the allotetraploid origin hypothesis of Bauhinia.</title>
        <authorList>
            <person name="Zhong Y."/>
            <person name="Chen Y."/>
            <person name="Zheng D."/>
            <person name="Pang J."/>
            <person name="Liu Y."/>
            <person name="Luo S."/>
            <person name="Meng S."/>
            <person name="Qian L."/>
            <person name="Wei D."/>
            <person name="Dai S."/>
            <person name="Zhou R."/>
        </authorList>
    </citation>
    <scope>NUCLEOTIDE SEQUENCE [LARGE SCALE GENOMIC DNA]</scope>
    <source>
        <strain evidence="1">BV-YZ2020</strain>
    </source>
</reference>
<keyword evidence="2" id="KW-1185">Reference proteome</keyword>
<protein>
    <submittedName>
        <fullName evidence="1">Uncharacterized protein</fullName>
    </submittedName>
</protein>
<evidence type="ECO:0000313" key="2">
    <source>
        <dbReference type="Proteomes" id="UP000828941"/>
    </source>
</evidence>
<gene>
    <name evidence="1" type="ORF">L6164_015608</name>
</gene>
<evidence type="ECO:0000313" key="1">
    <source>
        <dbReference type="EMBL" id="KAI4337160.1"/>
    </source>
</evidence>
<name>A0ACB9NR37_BAUVA</name>
<sequence length="169" mass="18800">MKLPTFADPESLSYIYSLFHSSFDQMNESNNGRTRKRLRKNEKKGDGSSQTEGDKKKELKGILTSLILLEEQERREQEELDKASEQDKLSLDANHKKKKTMLEYYSNIEDYYSDVEESERIKRKKSRAMAGAVAVSAASDGLEKVQMDKGLKSGAAGGPPAPATSDGCG</sequence>
<proteinExistence type="predicted"/>
<dbReference type="EMBL" id="CM039431">
    <property type="protein sequence ID" value="KAI4337160.1"/>
    <property type="molecule type" value="Genomic_DNA"/>
</dbReference>
<comment type="caution">
    <text evidence="1">The sequence shown here is derived from an EMBL/GenBank/DDBJ whole genome shotgun (WGS) entry which is preliminary data.</text>
</comment>
<organism evidence="1 2">
    <name type="scientific">Bauhinia variegata</name>
    <name type="common">Purple orchid tree</name>
    <name type="synonym">Phanera variegata</name>
    <dbReference type="NCBI Taxonomy" id="167791"/>
    <lineage>
        <taxon>Eukaryota</taxon>
        <taxon>Viridiplantae</taxon>
        <taxon>Streptophyta</taxon>
        <taxon>Embryophyta</taxon>
        <taxon>Tracheophyta</taxon>
        <taxon>Spermatophyta</taxon>
        <taxon>Magnoliopsida</taxon>
        <taxon>eudicotyledons</taxon>
        <taxon>Gunneridae</taxon>
        <taxon>Pentapetalae</taxon>
        <taxon>rosids</taxon>
        <taxon>fabids</taxon>
        <taxon>Fabales</taxon>
        <taxon>Fabaceae</taxon>
        <taxon>Cercidoideae</taxon>
        <taxon>Cercideae</taxon>
        <taxon>Bauhiniinae</taxon>
        <taxon>Bauhinia</taxon>
    </lineage>
</organism>
<dbReference type="Proteomes" id="UP000828941">
    <property type="component" value="Chromosome 6"/>
</dbReference>